<dbReference type="NCBIfam" id="TIGR00698">
    <property type="entry name" value="YeiH family putative sulfate export transporter"/>
    <property type="match status" value="1"/>
</dbReference>
<feature type="transmembrane region" description="Helical" evidence="7">
    <location>
        <begin position="20"/>
        <end position="38"/>
    </location>
</feature>
<keyword evidence="3" id="KW-1003">Cell membrane</keyword>
<feature type="transmembrane region" description="Helical" evidence="7">
    <location>
        <begin position="45"/>
        <end position="66"/>
    </location>
</feature>
<dbReference type="EMBL" id="LAZR01008270">
    <property type="protein sequence ID" value="KKM79900.1"/>
    <property type="molecule type" value="Genomic_DNA"/>
</dbReference>
<comment type="caution">
    <text evidence="8">The sequence shown here is derived from an EMBL/GenBank/DDBJ whole genome shotgun (WGS) entry which is preliminary data.</text>
</comment>
<feature type="transmembrane region" description="Helical" evidence="7">
    <location>
        <begin position="271"/>
        <end position="289"/>
    </location>
</feature>
<feature type="transmembrane region" description="Helical" evidence="7">
    <location>
        <begin position="86"/>
        <end position="106"/>
    </location>
</feature>
<dbReference type="GO" id="GO:0005886">
    <property type="term" value="C:plasma membrane"/>
    <property type="evidence" value="ECO:0007669"/>
    <property type="project" value="UniProtKB-SubCell"/>
</dbReference>
<gene>
    <name evidence="8" type="ORF">LCGC14_1345280</name>
</gene>
<proteinExistence type="inferred from homology"/>
<evidence type="ECO:0000256" key="7">
    <source>
        <dbReference type="SAM" id="Phobius"/>
    </source>
</evidence>
<comment type="subcellular location">
    <subcellularLocation>
        <location evidence="1">Cell membrane</location>
        <topology evidence="1">Multi-pass membrane protein</topology>
    </subcellularLocation>
</comment>
<evidence type="ECO:0000256" key="6">
    <source>
        <dbReference type="ARBA" id="ARBA00023136"/>
    </source>
</evidence>
<evidence type="ECO:0000256" key="1">
    <source>
        <dbReference type="ARBA" id="ARBA00004651"/>
    </source>
</evidence>
<dbReference type="PANTHER" id="PTHR30106">
    <property type="entry name" value="INNER MEMBRANE PROTEIN YEIH-RELATED"/>
    <property type="match status" value="1"/>
</dbReference>
<feature type="transmembrane region" description="Helical" evidence="7">
    <location>
        <begin position="325"/>
        <end position="345"/>
    </location>
</feature>
<feature type="transmembrane region" description="Helical" evidence="7">
    <location>
        <begin position="137"/>
        <end position="155"/>
    </location>
</feature>
<keyword evidence="6 7" id="KW-0472">Membrane</keyword>
<dbReference type="InterPro" id="IPR004630">
    <property type="entry name" value="UPF0324_YeiH-like"/>
</dbReference>
<feature type="transmembrane region" description="Helical" evidence="7">
    <location>
        <begin position="113"/>
        <end position="131"/>
    </location>
</feature>
<protein>
    <submittedName>
        <fullName evidence="8">Uncharacterized protein</fullName>
    </submittedName>
</protein>
<keyword evidence="4 7" id="KW-0812">Transmembrane</keyword>
<keyword evidence="5 7" id="KW-1133">Transmembrane helix</keyword>
<name>A0A0F9MTD9_9ZZZZ</name>
<evidence type="ECO:0000256" key="5">
    <source>
        <dbReference type="ARBA" id="ARBA00022989"/>
    </source>
</evidence>
<sequence>MTATTFTPPKAITTANTSAWWKGIALVAVIAGTALAAAKTPLANQIGLGALTLAIITGIIAGNTFFPRIAHHTAEGVDFSKSNLLRWGIMLYGFRITFQQVAGVGWQGVLTDVVMLTLTFGLALLIGIRLLKLDRQTVILIGAGSSICGAAAILATEPVIRAQAHKVSVAVATVVVFGTLAMFLYPMVYPYLEMTAHQYGLFVGSTVHEVAQVVGAGQAVNDVAGNTAVIEKMLRVMMLAPFLLALSLVGFTNQRTDGKETERQGGITVPWFAVIFLAISGLNSFHVIPTTVVDILVGLDTVLLTMAMAALGLRTHIGAIKQAGAKPLILAALLFVFLTVGGYFVNRGLILLFA</sequence>
<dbReference type="PANTHER" id="PTHR30106:SF2">
    <property type="entry name" value="UPF0324 INNER MEMBRANE PROTEIN YEIH"/>
    <property type="match status" value="1"/>
</dbReference>
<comment type="similarity">
    <text evidence="2">Belongs to the UPF0324 family.</text>
</comment>
<dbReference type="Pfam" id="PF03601">
    <property type="entry name" value="Cons_hypoth698"/>
    <property type="match status" value="1"/>
</dbReference>
<feature type="transmembrane region" description="Helical" evidence="7">
    <location>
        <begin position="295"/>
        <end position="313"/>
    </location>
</feature>
<evidence type="ECO:0000256" key="3">
    <source>
        <dbReference type="ARBA" id="ARBA00022475"/>
    </source>
</evidence>
<organism evidence="8">
    <name type="scientific">marine sediment metagenome</name>
    <dbReference type="NCBI Taxonomy" id="412755"/>
    <lineage>
        <taxon>unclassified sequences</taxon>
        <taxon>metagenomes</taxon>
        <taxon>ecological metagenomes</taxon>
    </lineage>
</organism>
<reference evidence="8" key="1">
    <citation type="journal article" date="2015" name="Nature">
        <title>Complex archaea that bridge the gap between prokaryotes and eukaryotes.</title>
        <authorList>
            <person name="Spang A."/>
            <person name="Saw J.H."/>
            <person name="Jorgensen S.L."/>
            <person name="Zaremba-Niedzwiedzka K."/>
            <person name="Martijn J."/>
            <person name="Lind A.E."/>
            <person name="van Eijk R."/>
            <person name="Schleper C."/>
            <person name="Guy L."/>
            <person name="Ettema T.J."/>
        </authorList>
    </citation>
    <scope>NUCLEOTIDE SEQUENCE</scope>
</reference>
<evidence type="ECO:0000256" key="2">
    <source>
        <dbReference type="ARBA" id="ARBA00007977"/>
    </source>
</evidence>
<dbReference type="AlphaFoldDB" id="A0A0F9MTD9"/>
<accession>A0A0F9MTD9</accession>
<evidence type="ECO:0000256" key="4">
    <source>
        <dbReference type="ARBA" id="ARBA00022692"/>
    </source>
</evidence>
<evidence type="ECO:0000313" key="8">
    <source>
        <dbReference type="EMBL" id="KKM79900.1"/>
    </source>
</evidence>
<feature type="transmembrane region" description="Helical" evidence="7">
    <location>
        <begin position="233"/>
        <end position="251"/>
    </location>
</feature>
<dbReference type="InterPro" id="IPR018383">
    <property type="entry name" value="UPF0324_pro"/>
</dbReference>
<feature type="transmembrane region" description="Helical" evidence="7">
    <location>
        <begin position="167"/>
        <end position="188"/>
    </location>
</feature>